<dbReference type="AlphaFoldDB" id="A0A812U099"/>
<dbReference type="Proteomes" id="UP000604046">
    <property type="component" value="Unassembled WGS sequence"/>
</dbReference>
<evidence type="ECO:0000259" key="1">
    <source>
        <dbReference type="PROSITE" id="PS50011"/>
    </source>
</evidence>
<dbReference type="Pfam" id="PF00069">
    <property type="entry name" value="Pkinase"/>
    <property type="match status" value="1"/>
</dbReference>
<dbReference type="GO" id="GO:0004674">
    <property type="term" value="F:protein serine/threonine kinase activity"/>
    <property type="evidence" value="ECO:0007669"/>
    <property type="project" value="TreeGrafter"/>
</dbReference>
<comment type="caution">
    <text evidence="2">The sequence shown here is derived from an EMBL/GenBank/DDBJ whole genome shotgun (WGS) entry which is preliminary data.</text>
</comment>
<dbReference type="GO" id="GO:0044773">
    <property type="term" value="P:mitotic DNA damage checkpoint signaling"/>
    <property type="evidence" value="ECO:0007669"/>
    <property type="project" value="TreeGrafter"/>
</dbReference>
<dbReference type="Gene3D" id="1.10.510.10">
    <property type="entry name" value="Transferase(Phosphotransferase) domain 1"/>
    <property type="match status" value="1"/>
</dbReference>
<dbReference type="InterPro" id="IPR008271">
    <property type="entry name" value="Ser/Thr_kinase_AS"/>
</dbReference>
<dbReference type="InterPro" id="IPR000719">
    <property type="entry name" value="Prot_kinase_dom"/>
</dbReference>
<sequence length="228" mass="25743">MVKFVTDLSSNTDASGKWLNQYQILRDIGRGSRSNVKLARTRQGTTHAVKCFARIEMQNRMVAKYDADGCRLVPLRECIEEEIRILSELSHRHVVNLEEVIDCSSHDAVYMVYEGLPGKSLMAWSTGSLAYTASAEAAVQDYWGDAVRPGLQYDLDAKRREVLVFQEELVRFFCGQLSEGLDYLHEQGVIHKDLKPDNIVLSKPIPVCDPRFVSALSLRLACSWEECG</sequence>
<name>A0A812U099_9DINO</name>
<dbReference type="Gene3D" id="3.30.200.20">
    <property type="entry name" value="Phosphorylase Kinase, domain 1"/>
    <property type="match status" value="1"/>
</dbReference>
<gene>
    <name evidence="2" type="primary">SAK1</name>
    <name evidence="2" type="ORF">SNAT2548_LOCUS30826</name>
</gene>
<reference evidence="2" key="1">
    <citation type="submission" date="2021-02" db="EMBL/GenBank/DDBJ databases">
        <authorList>
            <person name="Dougan E. K."/>
            <person name="Rhodes N."/>
            <person name="Thang M."/>
            <person name="Chan C."/>
        </authorList>
    </citation>
    <scope>NUCLEOTIDE SEQUENCE</scope>
</reference>
<evidence type="ECO:0000313" key="2">
    <source>
        <dbReference type="EMBL" id="CAE7549092.1"/>
    </source>
</evidence>
<dbReference type="PROSITE" id="PS00108">
    <property type="entry name" value="PROTEIN_KINASE_ST"/>
    <property type="match status" value="1"/>
</dbReference>
<proteinExistence type="predicted"/>
<dbReference type="OrthoDB" id="68483at2759"/>
<dbReference type="InterPro" id="IPR011009">
    <property type="entry name" value="Kinase-like_dom_sf"/>
</dbReference>
<dbReference type="PROSITE" id="PS50011">
    <property type="entry name" value="PROTEIN_KINASE_DOM"/>
    <property type="match status" value="1"/>
</dbReference>
<keyword evidence="3" id="KW-1185">Reference proteome</keyword>
<accession>A0A812U099</accession>
<dbReference type="SMART" id="SM00220">
    <property type="entry name" value="S_TKc"/>
    <property type="match status" value="1"/>
</dbReference>
<evidence type="ECO:0000313" key="3">
    <source>
        <dbReference type="Proteomes" id="UP000604046"/>
    </source>
</evidence>
<dbReference type="PANTHER" id="PTHR44167:SF24">
    <property type="entry name" value="SERINE_THREONINE-PROTEIN KINASE CHK2"/>
    <property type="match status" value="1"/>
</dbReference>
<organism evidence="2 3">
    <name type="scientific">Symbiodinium natans</name>
    <dbReference type="NCBI Taxonomy" id="878477"/>
    <lineage>
        <taxon>Eukaryota</taxon>
        <taxon>Sar</taxon>
        <taxon>Alveolata</taxon>
        <taxon>Dinophyceae</taxon>
        <taxon>Suessiales</taxon>
        <taxon>Symbiodiniaceae</taxon>
        <taxon>Symbiodinium</taxon>
    </lineage>
</organism>
<dbReference type="PANTHER" id="PTHR44167">
    <property type="entry name" value="OVARIAN-SPECIFIC SERINE/THREONINE-PROTEIN KINASE LOK-RELATED"/>
    <property type="match status" value="1"/>
</dbReference>
<feature type="domain" description="Protein kinase" evidence="1">
    <location>
        <begin position="22"/>
        <end position="228"/>
    </location>
</feature>
<protein>
    <submittedName>
        <fullName evidence="2">SAK1 protein</fullName>
    </submittedName>
</protein>
<dbReference type="SUPFAM" id="SSF56112">
    <property type="entry name" value="Protein kinase-like (PK-like)"/>
    <property type="match status" value="1"/>
</dbReference>
<dbReference type="EMBL" id="CAJNDS010002626">
    <property type="protein sequence ID" value="CAE7549092.1"/>
    <property type="molecule type" value="Genomic_DNA"/>
</dbReference>
<dbReference type="GO" id="GO:0005524">
    <property type="term" value="F:ATP binding"/>
    <property type="evidence" value="ECO:0007669"/>
    <property type="project" value="InterPro"/>
</dbReference>
<dbReference type="GO" id="GO:0005634">
    <property type="term" value="C:nucleus"/>
    <property type="evidence" value="ECO:0007669"/>
    <property type="project" value="TreeGrafter"/>
</dbReference>